<organism evidence="2 3">
    <name type="scientific">Meloidogyne incognita</name>
    <name type="common">Southern root-knot nematode worm</name>
    <name type="synonym">Oxyuris incognita</name>
    <dbReference type="NCBI Taxonomy" id="6306"/>
    <lineage>
        <taxon>Eukaryota</taxon>
        <taxon>Metazoa</taxon>
        <taxon>Ecdysozoa</taxon>
        <taxon>Nematoda</taxon>
        <taxon>Chromadorea</taxon>
        <taxon>Rhabditida</taxon>
        <taxon>Tylenchina</taxon>
        <taxon>Tylenchomorpha</taxon>
        <taxon>Tylenchoidea</taxon>
        <taxon>Meloidogynidae</taxon>
        <taxon>Meloidogyninae</taxon>
        <taxon>Meloidogyne</taxon>
        <taxon>Meloidogyne incognita group</taxon>
    </lineage>
</organism>
<dbReference type="PROSITE" id="PS50076">
    <property type="entry name" value="DNAJ_2"/>
    <property type="match status" value="1"/>
</dbReference>
<proteinExistence type="predicted"/>
<dbReference type="SMART" id="SM00271">
    <property type="entry name" value="DnaJ"/>
    <property type="match status" value="1"/>
</dbReference>
<dbReference type="Gene3D" id="1.10.287.110">
    <property type="entry name" value="DnaJ domain"/>
    <property type="match status" value="1"/>
</dbReference>
<reference evidence="3" key="1">
    <citation type="submission" date="2022-11" db="UniProtKB">
        <authorList>
            <consortium name="WormBaseParasite"/>
        </authorList>
    </citation>
    <scope>IDENTIFICATION</scope>
</reference>
<sequence length="204" mass="23782">MGIWDQFYEKAKSFFTTSDEPSASTEPPKPRCYYELLEVERNATDDEIKKSFKKLALRWHPDKNPGREEECAAYFILIQQAYEVLVDPQERAFYDRHRENIIYAGVGRILNMRKLIRVLSSSHSGALLVGKACLQVKRSVLSKFYSVYRDLFHQLAAEEYAYIDDPEDRNYPVFGTLNSDYETLLHRSMRFGLNFSNFVVPLLG</sequence>
<dbReference type="InterPro" id="IPR036869">
    <property type="entry name" value="J_dom_sf"/>
</dbReference>
<keyword evidence="2" id="KW-1185">Reference proteome</keyword>
<feature type="domain" description="J" evidence="1">
    <location>
        <begin position="32"/>
        <end position="98"/>
    </location>
</feature>
<dbReference type="InterPro" id="IPR051964">
    <property type="entry name" value="Chaperone_stress_response"/>
</dbReference>
<dbReference type="SUPFAM" id="SSF46565">
    <property type="entry name" value="Chaperone J-domain"/>
    <property type="match status" value="1"/>
</dbReference>
<dbReference type="PROSITE" id="PS00636">
    <property type="entry name" value="DNAJ_1"/>
    <property type="match status" value="1"/>
</dbReference>
<dbReference type="InterPro" id="IPR018253">
    <property type="entry name" value="DnaJ_domain_CS"/>
</dbReference>
<accession>A0A914KV44</accession>
<name>A0A914KV44_MELIC</name>
<dbReference type="AlphaFoldDB" id="A0A914KV44"/>
<evidence type="ECO:0000313" key="3">
    <source>
        <dbReference type="WBParaSite" id="Minc3s00128g05458"/>
    </source>
</evidence>
<dbReference type="Pfam" id="PF00226">
    <property type="entry name" value="DnaJ"/>
    <property type="match status" value="1"/>
</dbReference>
<dbReference type="WBParaSite" id="Minc3s00128g05458">
    <property type="protein sequence ID" value="Minc3s00128g05458"/>
    <property type="gene ID" value="Minc3s00128g05458"/>
</dbReference>
<dbReference type="Proteomes" id="UP000887563">
    <property type="component" value="Unplaced"/>
</dbReference>
<dbReference type="GO" id="GO:0005737">
    <property type="term" value="C:cytoplasm"/>
    <property type="evidence" value="ECO:0007669"/>
    <property type="project" value="TreeGrafter"/>
</dbReference>
<dbReference type="CDD" id="cd06257">
    <property type="entry name" value="DnaJ"/>
    <property type="match status" value="1"/>
</dbReference>
<evidence type="ECO:0000313" key="2">
    <source>
        <dbReference type="Proteomes" id="UP000887563"/>
    </source>
</evidence>
<protein>
    <submittedName>
        <fullName evidence="3">J domain-containing protein</fullName>
    </submittedName>
</protein>
<dbReference type="PRINTS" id="PR00625">
    <property type="entry name" value="JDOMAIN"/>
</dbReference>
<evidence type="ECO:0000259" key="1">
    <source>
        <dbReference type="PROSITE" id="PS50076"/>
    </source>
</evidence>
<dbReference type="PANTHER" id="PTHR44029:SF1">
    <property type="entry name" value="DNAJ HOMOLOG SUBFAMILY C MEMBER 21"/>
    <property type="match status" value="1"/>
</dbReference>
<dbReference type="PANTHER" id="PTHR44029">
    <property type="entry name" value="DNAJ HOMOLOG SUBFAMILY C MEMBER 21"/>
    <property type="match status" value="1"/>
</dbReference>
<dbReference type="InterPro" id="IPR001623">
    <property type="entry name" value="DnaJ_domain"/>
</dbReference>